<dbReference type="Pfam" id="PF01448">
    <property type="entry name" value="ELM2"/>
    <property type="match status" value="1"/>
</dbReference>
<evidence type="ECO:0000256" key="4">
    <source>
        <dbReference type="ARBA" id="ARBA00022833"/>
    </source>
</evidence>
<feature type="domain" description="SANT" evidence="13">
    <location>
        <begin position="522"/>
        <end position="573"/>
    </location>
</feature>
<evidence type="ECO:0000313" key="14">
    <source>
        <dbReference type="EMBL" id="TRY94224.1"/>
    </source>
</evidence>
<reference evidence="14 15" key="1">
    <citation type="journal article" date="2019" name="Sci. Data">
        <title>Hybrid genome assembly and annotation of Danionella translucida.</title>
        <authorList>
            <person name="Kadobianskyi M."/>
            <person name="Schulze L."/>
            <person name="Schuelke M."/>
            <person name="Judkewitz B."/>
        </authorList>
    </citation>
    <scope>NUCLEOTIDE SEQUENCE [LARGE SCALE GENOMIC DNA]</scope>
    <source>
        <strain evidence="14 15">Bolton</strain>
    </source>
</reference>
<dbReference type="GO" id="GO:0003714">
    <property type="term" value="F:transcription corepressor activity"/>
    <property type="evidence" value="ECO:0007669"/>
    <property type="project" value="TreeGrafter"/>
</dbReference>
<feature type="region of interest" description="Disordered" evidence="10">
    <location>
        <begin position="709"/>
        <end position="738"/>
    </location>
</feature>
<organism evidence="14 15">
    <name type="scientific">Danionella cerebrum</name>
    <dbReference type="NCBI Taxonomy" id="2873325"/>
    <lineage>
        <taxon>Eukaryota</taxon>
        <taxon>Metazoa</taxon>
        <taxon>Chordata</taxon>
        <taxon>Craniata</taxon>
        <taxon>Vertebrata</taxon>
        <taxon>Euteleostomi</taxon>
        <taxon>Actinopterygii</taxon>
        <taxon>Neopterygii</taxon>
        <taxon>Teleostei</taxon>
        <taxon>Ostariophysi</taxon>
        <taxon>Cypriniformes</taxon>
        <taxon>Danionidae</taxon>
        <taxon>Danioninae</taxon>
        <taxon>Danionella</taxon>
    </lineage>
</organism>
<keyword evidence="8" id="KW-0539">Nucleus</keyword>
<dbReference type="InterPro" id="IPR013087">
    <property type="entry name" value="Znf_C2H2_type"/>
</dbReference>
<comment type="caution">
    <text evidence="14">The sequence shown here is derived from an EMBL/GenBank/DDBJ whole genome shotgun (WGS) entry which is preliminary data.</text>
</comment>
<dbReference type="PROSITE" id="PS51156">
    <property type="entry name" value="ELM2"/>
    <property type="match status" value="1"/>
</dbReference>
<evidence type="ECO:0000256" key="6">
    <source>
        <dbReference type="ARBA" id="ARBA00023125"/>
    </source>
</evidence>
<feature type="compositionally biased region" description="Pro residues" evidence="10">
    <location>
        <begin position="152"/>
        <end position="164"/>
    </location>
</feature>
<dbReference type="FunFam" id="1.10.10.60:FF:000012">
    <property type="entry name" value="Metastasis-associated 1 family, member 3"/>
    <property type="match status" value="1"/>
</dbReference>
<evidence type="ECO:0000256" key="7">
    <source>
        <dbReference type="ARBA" id="ARBA00023163"/>
    </source>
</evidence>
<feature type="domain" description="C2H2-type" evidence="11">
    <location>
        <begin position="618"/>
        <end position="645"/>
    </location>
</feature>
<dbReference type="InterPro" id="IPR001005">
    <property type="entry name" value="SANT/Myb"/>
</dbReference>
<dbReference type="STRING" id="623744.A0A553QW70"/>
<comment type="subcellular location">
    <subcellularLocation>
        <location evidence="1">Nucleus</location>
    </subcellularLocation>
</comment>
<dbReference type="PROSITE" id="PS00028">
    <property type="entry name" value="ZINC_FINGER_C2H2_1"/>
    <property type="match status" value="1"/>
</dbReference>
<keyword evidence="3 9" id="KW-0863">Zinc-finger</keyword>
<feature type="domain" description="ELM2" evidence="12">
    <location>
        <begin position="419"/>
        <end position="512"/>
    </location>
</feature>
<keyword evidence="5" id="KW-0805">Transcription regulation</keyword>
<evidence type="ECO:0000259" key="11">
    <source>
        <dbReference type="PROSITE" id="PS50157"/>
    </source>
</evidence>
<dbReference type="PROSITE" id="PS50157">
    <property type="entry name" value="ZINC_FINGER_C2H2_2"/>
    <property type="match status" value="1"/>
</dbReference>
<evidence type="ECO:0000259" key="13">
    <source>
        <dbReference type="PROSITE" id="PS51293"/>
    </source>
</evidence>
<evidence type="ECO:0000256" key="8">
    <source>
        <dbReference type="ARBA" id="ARBA00023242"/>
    </source>
</evidence>
<dbReference type="GO" id="GO:0006357">
    <property type="term" value="P:regulation of transcription by RNA polymerase II"/>
    <property type="evidence" value="ECO:0007669"/>
    <property type="project" value="TreeGrafter"/>
</dbReference>
<dbReference type="Proteomes" id="UP000316079">
    <property type="component" value="Unassembled WGS sequence"/>
</dbReference>
<keyword evidence="15" id="KW-1185">Reference proteome</keyword>
<keyword evidence="4" id="KW-0862">Zinc</keyword>
<evidence type="ECO:0000256" key="5">
    <source>
        <dbReference type="ARBA" id="ARBA00023015"/>
    </source>
</evidence>
<protein>
    <recommendedName>
        <fullName evidence="16">SANT domain-containing protein</fullName>
    </recommendedName>
</protein>
<dbReference type="PANTHER" id="PTHR16089:SF43">
    <property type="match status" value="1"/>
</dbReference>
<dbReference type="InterPro" id="IPR017884">
    <property type="entry name" value="SANT_dom"/>
</dbReference>
<dbReference type="EMBL" id="SRMA01025468">
    <property type="protein sequence ID" value="TRY94224.1"/>
    <property type="molecule type" value="Genomic_DNA"/>
</dbReference>
<dbReference type="PROSITE" id="PS51293">
    <property type="entry name" value="SANT"/>
    <property type="match status" value="1"/>
</dbReference>
<proteinExistence type="predicted"/>
<evidence type="ECO:0000256" key="2">
    <source>
        <dbReference type="ARBA" id="ARBA00022723"/>
    </source>
</evidence>
<dbReference type="AlphaFoldDB" id="A0A553QW70"/>
<gene>
    <name evidence="14" type="ORF">DNTS_028570</name>
</gene>
<name>A0A553QW70_9TELE</name>
<dbReference type="PANTHER" id="PTHR16089">
    <property type="entry name" value="REST COREPRESSOR COREST PROTEIN-RELATED"/>
    <property type="match status" value="1"/>
</dbReference>
<dbReference type="SMART" id="SM00717">
    <property type="entry name" value="SANT"/>
    <property type="match status" value="1"/>
</dbReference>
<sequence length="769" mass="86237">MAEHSSPEHGPLSFTSMFRSQTEGQRSIHELYQHESRYEGSNLYEIPCDDRPFNTLNGEDQSRNGAYWGNGFFSGSMGLNQNKEHSGVYEPDWTSQQEGVERWAAGLQQQKLDSFSEAFCGRGISRMLSGGDQRRFSNSTPPSRALSFPLVLSPPPTPLPPQTLSPPKRSPQLLPGQVLSQSQVRTDVPMQFFPTLPASSTGRFNPPSWLQPHGDQDDRVELPQELLQESSSSVVYSEHGGPLMKQINSMHKDISPETFSLASPQFHPPQSVQQQLGHEPGTSVDHLSQMMQSGHSFGPYLHLSSLHIQALGTREESDFGCALSSSPGSLDKPLGCSNKQARGIKVSCSLHTGASFSSVIQLSRELMENWEENIPHYTPPPMLNPKRSGTGLFFNLPSSIIVENRALWTDGRKGSDSQGYINTGPEYQAELPDLISVEGRHTEELVREELLWKPWAELEENETLLQQVENLLDLSTSTVVSGNSANLELALHSLYSCQGDILAALEMMMFTSTAPSETYHYSGTETWTLSEQRRFHKAFAIYGKDFSFIHKMVRTKQVSECIEFYYHSKKLSEKIKKQTKSLAAILSSSPQVSPIPQLLADQVHFKTLINTPQLPTSFPCKQCGKMFYKIKSRNAHMKIHRQQHDDWKEKLHIQPNQHHNYNLSRLPAHHNQPTLTQSHHQNHILTQNLIHNLVQSQAFLQSTKTQTTNFTSNHVPTQSSEIVPKLSPSSFHSWGSQSNGETNGLCYNKISVVNGVHLTIQDDISKPWG</sequence>
<evidence type="ECO:0000256" key="10">
    <source>
        <dbReference type="SAM" id="MobiDB-lite"/>
    </source>
</evidence>
<accession>A0A553QW70</accession>
<dbReference type="GO" id="GO:0003677">
    <property type="term" value="F:DNA binding"/>
    <property type="evidence" value="ECO:0007669"/>
    <property type="project" value="UniProtKB-KW"/>
</dbReference>
<dbReference type="InterPro" id="IPR051066">
    <property type="entry name" value="Trans_reg/Corepressor"/>
</dbReference>
<dbReference type="GO" id="GO:0000118">
    <property type="term" value="C:histone deacetylase complex"/>
    <property type="evidence" value="ECO:0007669"/>
    <property type="project" value="TreeGrafter"/>
</dbReference>
<keyword evidence="7" id="KW-0804">Transcription</keyword>
<evidence type="ECO:0000313" key="15">
    <source>
        <dbReference type="Proteomes" id="UP000316079"/>
    </source>
</evidence>
<dbReference type="SMART" id="SM01189">
    <property type="entry name" value="ELM2"/>
    <property type="match status" value="1"/>
</dbReference>
<evidence type="ECO:0000256" key="3">
    <source>
        <dbReference type="ARBA" id="ARBA00022771"/>
    </source>
</evidence>
<keyword evidence="2" id="KW-0479">Metal-binding</keyword>
<dbReference type="OrthoDB" id="10258692at2759"/>
<evidence type="ECO:0000259" key="12">
    <source>
        <dbReference type="PROSITE" id="PS51156"/>
    </source>
</evidence>
<keyword evidence="6" id="KW-0238">DNA-binding</keyword>
<dbReference type="InterPro" id="IPR009057">
    <property type="entry name" value="Homeodomain-like_sf"/>
</dbReference>
<evidence type="ECO:0000256" key="9">
    <source>
        <dbReference type="PROSITE-ProRule" id="PRU00042"/>
    </source>
</evidence>
<dbReference type="GO" id="GO:0008270">
    <property type="term" value="F:zinc ion binding"/>
    <property type="evidence" value="ECO:0007669"/>
    <property type="project" value="UniProtKB-KW"/>
</dbReference>
<dbReference type="SUPFAM" id="SSF46689">
    <property type="entry name" value="Homeodomain-like"/>
    <property type="match status" value="1"/>
</dbReference>
<dbReference type="InterPro" id="IPR000949">
    <property type="entry name" value="ELM2_dom"/>
</dbReference>
<dbReference type="GO" id="GO:0005667">
    <property type="term" value="C:transcription regulator complex"/>
    <property type="evidence" value="ECO:0007669"/>
    <property type="project" value="TreeGrafter"/>
</dbReference>
<dbReference type="Gene3D" id="1.10.10.60">
    <property type="entry name" value="Homeodomain-like"/>
    <property type="match status" value="1"/>
</dbReference>
<feature type="region of interest" description="Disordered" evidence="10">
    <location>
        <begin position="130"/>
        <end position="174"/>
    </location>
</feature>
<evidence type="ECO:0008006" key="16">
    <source>
        <dbReference type="Google" id="ProtNLM"/>
    </source>
</evidence>
<evidence type="ECO:0000256" key="1">
    <source>
        <dbReference type="ARBA" id="ARBA00004123"/>
    </source>
</evidence>